<dbReference type="Pfam" id="PF04307">
    <property type="entry name" value="YdjM"/>
    <property type="match status" value="1"/>
</dbReference>
<evidence type="ECO:0000256" key="1">
    <source>
        <dbReference type="SAM" id="Phobius"/>
    </source>
</evidence>
<dbReference type="Proteomes" id="UP000266340">
    <property type="component" value="Unassembled WGS sequence"/>
</dbReference>
<feature type="transmembrane region" description="Helical" evidence="1">
    <location>
        <begin position="291"/>
        <end position="312"/>
    </location>
</feature>
<keyword evidence="2" id="KW-0378">Hydrolase</keyword>
<feature type="transmembrane region" description="Helical" evidence="1">
    <location>
        <begin position="158"/>
        <end position="175"/>
    </location>
</feature>
<sequence length="327" mass="37583">MDTGTHFVFGLGLGGLAMTDPVIASHPYGPIAVLIGTVIGSNAPDSDSLLRFKSNADYIKNHRGLSHSFPAIVGWTGLITVALSLAFRSIPWWHIGFWVLLSVVVHVFVDLFNSYGTQAYRPVSKQWVAWNIIHIFDPFIFSAHLLAIFMWITGAADPKVVFPVLYALLAVYYGWRTLVHRRLSRQVPSRDAKRRKGDRYTLLPTLSLYRWNVVRLSEDGTYGVGEWHNRRLQWFDVLKCDVHPAVEASKQHPDVKAFLSVTPFPCGHVKPHTWGYEVRWIDIRYRYRKQYPFVAVVMMDLSYAPLQSYVGWLSDERLDKRLRMNSY</sequence>
<dbReference type="PANTHER" id="PTHR40031:SF1">
    <property type="entry name" value="MEMBRANE-BOUND METAL-DEPENDENT HYDROLASE"/>
    <property type="match status" value="1"/>
</dbReference>
<dbReference type="InterPro" id="IPR007404">
    <property type="entry name" value="YdjM-like"/>
</dbReference>
<keyword evidence="1" id="KW-0812">Transmembrane</keyword>
<evidence type="ECO:0000313" key="3">
    <source>
        <dbReference type="Proteomes" id="UP000266340"/>
    </source>
</evidence>
<accession>A0A398CNC8</accession>
<dbReference type="GO" id="GO:0016787">
    <property type="term" value="F:hydrolase activity"/>
    <property type="evidence" value="ECO:0007669"/>
    <property type="project" value="UniProtKB-KW"/>
</dbReference>
<dbReference type="RefSeq" id="WP_119150782.1">
    <property type="nucleotide sequence ID" value="NZ_JBHSOV010000035.1"/>
</dbReference>
<protein>
    <submittedName>
        <fullName evidence="2">Metal-dependent hydrolase</fullName>
    </submittedName>
</protein>
<dbReference type="EMBL" id="QXJM01000039">
    <property type="protein sequence ID" value="RIE02749.1"/>
    <property type="molecule type" value="Genomic_DNA"/>
</dbReference>
<organism evidence="2 3">
    <name type="scientific">Cohnella faecalis</name>
    <dbReference type="NCBI Taxonomy" id="2315694"/>
    <lineage>
        <taxon>Bacteria</taxon>
        <taxon>Bacillati</taxon>
        <taxon>Bacillota</taxon>
        <taxon>Bacilli</taxon>
        <taxon>Bacillales</taxon>
        <taxon>Paenibacillaceae</taxon>
        <taxon>Cohnella</taxon>
    </lineage>
</organism>
<dbReference type="PANTHER" id="PTHR40031">
    <property type="entry name" value="HYPOTHETICAL MEMBRANE SPANNING PROTEIN"/>
    <property type="match status" value="1"/>
</dbReference>
<feature type="transmembrane region" description="Helical" evidence="1">
    <location>
        <begin position="69"/>
        <end position="87"/>
    </location>
</feature>
<keyword evidence="1" id="KW-0472">Membrane</keyword>
<keyword evidence="3" id="KW-1185">Reference proteome</keyword>
<dbReference type="AlphaFoldDB" id="A0A398CNC8"/>
<gene>
    <name evidence="2" type="ORF">D3H35_19080</name>
</gene>
<name>A0A398CNC8_9BACL</name>
<keyword evidence="1" id="KW-1133">Transmembrane helix</keyword>
<comment type="caution">
    <text evidence="2">The sequence shown here is derived from an EMBL/GenBank/DDBJ whole genome shotgun (WGS) entry which is preliminary data.</text>
</comment>
<feature type="transmembrane region" description="Helical" evidence="1">
    <location>
        <begin position="127"/>
        <end position="152"/>
    </location>
</feature>
<reference evidence="2 3" key="1">
    <citation type="submission" date="2018-09" db="EMBL/GenBank/DDBJ databases">
        <title>Cohnella cavernae sp. nov., isolated from a karst cave.</title>
        <authorList>
            <person name="Zhu H."/>
        </authorList>
    </citation>
    <scope>NUCLEOTIDE SEQUENCE [LARGE SCALE GENOMIC DNA]</scope>
    <source>
        <strain evidence="2 3">K2E09-144</strain>
    </source>
</reference>
<dbReference type="InterPro" id="IPR053170">
    <property type="entry name" value="Transcription_regulator"/>
</dbReference>
<dbReference type="OrthoDB" id="110250at2"/>
<evidence type="ECO:0000313" key="2">
    <source>
        <dbReference type="EMBL" id="RIE02749.1"/>
    </source>
</evidence>
<proteinExistence type="predicted"/>
<feature type="transmembrane region" description="Helical" evidence="1">
    <location>
        <begin position="93"/>
        <end position="115"/>
    </location>
</feature>